<comment type="similarity">
    <text evidence="1">Belongs to the short-chain dehydrogenases/reductases (SDR) family.</text>
</comment>
<name>A0ABU3GME7_9SPHI</name>
<dbReference type="CDD" id="cd05233">
    <property type="entry name" value="SDR_c"/>
    <property type="match status" value="1"/>
</dbReference>
<dbReference type="PANTHER" id="PTHR43943:SF2">
    <property type="entry name" value="DEHYDROGENASE_REDUCTASE 4"/>
    <property type="match status" value="1"/>
</dbReference>
<organism evidence="2 3">
    <name type="scientific">Mucilaginibacter terrae</name>
    <dbReference type="NCBI Taxonomy" id="1955052"/>
    <lineage>
        <taxon>Bacteria</taxon>
        <taxon>Pseudomonadati</taxon>
        <taxon>Bacteroidota</taxon>
        <taxon>Sphingobacteriia</taxon>
        <taxon>Sphingobacteriales</taxon>
        <taxon>Sphingobacteriaceae</taxon>
        <taxon>Mucilaginibacter</taxon>
    </lineage>
</organism>
<dbReference type="Gene3D" id="3.40.50.720">
    <property type="entry name" value="NAD(P)-binding Rossmann-like Domain"/>
    <property type="match status" value="1"/>
</dbReference>
<dbReference type="InterPro" id="IPR020904">
    <property type="entry name" value="Sc_DH/Rdtase_CS"/>
</dbReference>
<reference evidence="3" key="1">
    <citation type="submission" date="2023-07" db="EMBL/GenBank/DDBJ databases">
        <title>Functional and genomic diversity of the sorghum phyllosphere microbiome.</title>
        <authorList>
            <person name="Shade A."/>
        </authorList>
    </citation>
    <scope>NUCLEOTIDE SEQUENCE [LARGE SCALE GENOMIC DNA]</scope>
    <source>
        <strain evidence="3">SORGH_AS_0422</strain>
    </source>
</reference>
<dbReference type="Pfam" id="PF13561">
    <property type="entry name" value="adh_short_C2"/>
    <property type="match status" value="1"/>
</dbReference>
<evidence type="ECO:0000313" key="2">
    <source>
        <dbReference type="EMBL" id="MDT3400964.1"/>
    </source>
</evidence>
<dbReference type="PRINTS" id="PR00080">
    <property type="entry name" value="SDRFAMILY"/>
</dbReference>
<gene>
    <name evidence="2" type="ORF">QE417_000036</name>
</gene>
<dbReference type="SUPFAM" id="SSF51735">
    <property type="entry name" value="NAD(P)-binding Rossmann-fold domains"/>
    <property type="match status" value="1"/>
</dbReference>
<dbReference type="PROSITE" id="PS00061">
    <property type="entry name" value="ADH_SHORT"/>
    <property type="match status" value="1"/>
</dbReference>
<comment type="caution">
    <text evidence="2">The sequence shown here is derived from an EMBL/GenBank/DDBJ whole genome shotgun (WGS) entry which is preliminary data.</text>
</comment>
<proteinExistence type="inferred from homology"/>
<dbReference type="Proteomes" id="UP001258315">
    <property type="component" value="Unassembled WGS sequence"/>
</dbReference>
<dbReference type="InterPro" id="IPR002347">
    <property type="entry name" value="SDR_fam"/>
</dbReference>
<evidence type="ECO:0000256" key="1">
    <source>
        <dbReference type="ARBA" id="ARBA00006484"/>
    </source>
</evidence>
<accession>A0ABU3GME7</accession>
<sequence>MNTLDQKTAIITGGNSGIGYATAKLFKSKGANVIITGRNAGAVNDAASELGVTGYISDQGDILAIDKLAEVVKADFGTIDIIFLNAGIANFAPFEQSSEGHFDEIININVKGVFFTLQKLLPLLNNGGSVIFNTSVNASVGMPNSGVYSASKAALIALSRVLATELSSRKIRVNCISPGPVETPVYEKLGLNAEEIAGFSKVLSDKILLKRFGQSQEIAQLAAFLGSDDSSFITGTEMVIDGGLIVNPVV</sequence>
<dbReference type="PRINTS" id="PR00081">
    <property type="entry name" value="GDHRDH"/>
</dbReference>
<dbReference type="EMBL" id="JAVLVU010000001">
    <property type="protein sequence ID" value="MDT3400964.1"/>
    <property type="molecule type" value="Genomic_DNA"/>
</dbReference>
<keyword evidence="3" id="KW-1185">Reference proteome</keyword>
<dbReference type="RefSeq" id="WP_311946705.1">
    <property type="nucleotide sequence ID" value="NZ_JAVLVU010000001.1"/>
</dbReference>
<evidence type="ECO:0000313" key="3">
    <source>
        <dbReference type="Proteomes" id="UP001258315"/>
    </source>
</evidence>
<protein>
    <submittedName>
        <fullName evidence="2">NAD(P)-dependent dehydrogenase (Short-subunit alcohol dehydrogenase family)</fullName>
    </submittedName>
</protein>
<dbReference type="InterPro" id="IPR036291">
    <property type="entry name" value="NAD(P)-bd_dom_sf"/>
</dbReference>
<dbReference type="PANTHER" id="PTHR43943">
    <property type="entry name" value="DEHYDROGENASE/REDUCTASE (SDR FAMILY) MEMBER 4"/>
    <property type="match status" value="1"/>
</dbReference>